<sequence length="107" mass="11667">MGTMPASFLQMIATWGVILSRQQKPTFSSTPRRTPASLQATAAQVAMCLPVPRSTEISPPQTHDPGQIPAAIQKLCIGDTRSTKSPPETRLDRRPHRLLCSASRAPY</sequence>
<name>A0A0A9GFW1_ARUDO</name>
<dbReference type="AlphaFoldDB" id="A0A0A9GFW1"/>
<reference evidence="2" key="2">
    <citation type="journal article" date="2015" name="Data Brief">
        <title>Shoot transcriptome of the giant reed, Arundo donax.</title>
        <authorList>
            <person name="Barrero R.A."/>
            <person name="Guerrero F.D."/>
            <person name="Moolhuijzen P."/>
            <person name="Goolsby J.A."/>
            <person name="Tidwell J."/>
            <person name="Bellgard S.E."/>
            <person name="Bellgard M.I."/>
        </authorList>
    </citation>
    <scope>NUCLEOTIDE SEQUENCE</scope>
    <source>
        <tissue evidence="2">Shoot tissue taken approximately 20 cm above the soil surface</tissue>
    </source>
</reference>
<protein>
    <submittedName>
        <fullName evidence="2">Uncharacterized protein</fullName>
    </submittedName>
</protein>
<feature type="region of interest" description="Disordered" evidence="1">
    <location>
        <begin position="78"/>
        <end position="107"/>
    </location>
</feature>
<evidence type="ECO:0000256" key="1">
    <source>
        <dbReference type="SAM" id="MobiDB-lite"/>
    </source>
</evidence>
<accession>A0A0A9GFW1</accession>
<organism evidence="2">
    <name type="scientific">Arundo donax</name>
    <name type="common">Giant reed</name>
    <name type="synonym">Donax arundinaceus</name>
    <dbReference type="NCBI Taxonomy" id="35708"/>
    <lineage>
        <taxon>Eukaryota</taxon>
        <taxon>Viridiplantae</taxon>
        <taxon>Streptophyta</taxon>
        <taxon>Embryophyta</taxon>
        <taxon>Tracheophyta</taxon>
        <taxon>Spermatophyta</taxon>
        <taxon>Magnoliopsida</taxon>
        <taxon>Liliopsida</taxon>
        <taxon>Poales</taxon>
        <taxon>Poaceae</taxon>
        <taxon>PACMAD clade</taxon>
        <taxon>Arundinoideae</taxon>
        <taxon>Arundineae</taxon>
        <taxon>Arundo</taxon>
    </lineage>
</organism>
<dbReference type="EMBL" id="GBRH01178363">
    <property type="protein sequence ID" value="JAE19533.1"/>
    <property type="molecule type" value="Transcribed_RNA"/>
</dbReference>
<proteinExistence type="predicted"/>
<evidence type="ECO:0000313" key="2">
    <source>
        <dbReference type="EMBL" id="JAE19533.1"/>
    </source>
</evidence>
<reference evidence="2" key="1">
    <citation type="submission" date="2014-09" db="EMBL/GenBank/DDBJ databases">
        <authorList>
            <person name="Magalhaes I.L.F."/>
            <person name="Oliveira U."/>
            <person name="Santos F.R."/>
            <person name="Vidigal T.H.D.A."/>
            <person name="Brescovit A.D."/>
            <person name="Santos A.J."/>
        </authorList>
    </citation>
    <scope>NUCLEOTIDE SEQUENCE</scope>
    <source>
        <tissue evidence="2">Shoot tissue taken approximately 20 cm above the soil surface</tissue>
    </source>
</reference>